<gene>
    <name evidence="1" type="ORF">GN958_ATG15572</name>
</gene>
<comment type="caution">
    <text evidence="1">The sequence shown here is derived from an EMBL/GenBank/DDBJ whole genome shotgun (WGS) entry which is preliminary data.</text>
</comment>
<sequence>MALLARTFRTIVGLPWRSFELLDQTVRWSAMPEMVGEPMSEIWAEDLYTPCSTKCWVSTKFIYDDDTDSSGSEISYESDICDEEDDEEWSYSESDEELDGFSFGSDGDVIYWGDRWFWTPPGCDDDESIDLIVLGDPETSNYVVEKLVDYVMPTMDFSAEAAIDVWIEKYGSSASQVRFVTAPVVRKGTVPINTSLVSKPSNSSIGLFVAVL</sequence>
<reference evidence="1" key="1">
    <citation type="submission" date="2020-03" db="EMBL/GenBank/DDBJ databases">
        <title>Hybrid Assembly of Korean Phytophthora infestans isolates.</title>
        <authorList>
            <person name="Prokchorchik M."/>
            <person name="Lee Y."/>
            <person name="Seo J."/>
            <person name="Cho J.-H."/>
            <person name="Park Y.-E."/>
            <person name="Jang D.-C."/>
            <person name="Im J.-S."/>
            <person name="Choi J.-G."/>
            <person name="Park H.-J."/>
            <person name="Lee G.-B."/>
            <person name="Lee Y.-G."/>
            <person name="Hong S.-Y."/>
            <person name="Cho K."/>
            <person name="Sohn K.H."/>
        </authorList>
    </citation>
    <scope>NUCLEOTIDE SEQUENCE</scope>
    <source>
        <strain evidence="1">KR_2_A2</strain>
    </source>
</reference>
<evidence type="ECO:0000313" key="2">
    <source>
        <dbReference type="Proteomes" id="UP000704712"/>
    </source>
</evidence>
<organism evidence="1 2">
    <name type="scientific">Phytophthora infestans</name>
    <name type="common">Potato late blight agent</name>
    <name type="synonym">Botrytis infestans</name>
    <dbReference type="NCBI Taxonomy" id="4787"/>
    <lineage>
        <taxon>Eukaryota</taxon>
        <taxon>Sar</taxon>
        <taxon>Stramenopiles</taxon>
        <taxon>Oomycota</taxon>
        <taxon>Peronosporomycetes</taxon>
        <taxon>Peronosporales</taxon>
        <taxon>Peronosporaceae</taxon>
        <taxon>Phytophthora</taxon>
    </lineage>
</organism>
<dbReference type="Proteomes" id="UP000704712">
    <property type="component" value="Unassembled WGS sequence"/>
</dbReference>
<protein>
    <submittedName>
        <fullName evidence="1">Uncharacterized protein</fullName>
    </submittedName>
</protein>
<accession>A0A8S9U2Q6</accession>
<proteinExistence type="predicted"/>
<name>A0A8S9U2Q6_PHYIN</name>
<dbReference type="AlphaFoldDB" id="A0A8S9U2Q6"/>
<dbReference type="EMBL" id="JAACNO010002191">
    <property type="protein sequence ID" value="KAF4135231.1"/>
    <property type="molecule type" value="Genomic_DNA"/>
</dbReference>
<evidence type="ECO:0000313" key="1">
    <source>
        <dbReference type="EMBL" id="KAF4135231.1"/>
    </source>
</evidence>